<protein>
    <submittedName>
        <fullName evidence="1">Dynein light chain Tctex-type 1</fullName>
    </submittedName>
</protein>
<dbReference type="GO" id="GO:0007018">
    <property type="term" value="P:microtubule-based movement"/>
    <property type="evidence" value="ECO:0007669"/>
    <property type="project" value="TreeGrafter"/>
</dbReference>
<dbReference type="GO" id="GO:0005737">
    <property type="term" value="C:cytoplasm"/>
    <property type="evidence" value="ECO:0007669"/>
    <property type="project" value="TreeGrafter"/>
</dbReference>
<dbReference type="PANTHER" id="PTHR21255">
    <property type="entry name" value="T-COMPLEX-ASSOCIATED-TESTIS-EXPRESSED 1/ DYNEIN LIGHT CHAIN"/>
    <property type="match status" value="1"/>
</dbReference>
<dbReference type="PANTHER" id="PTHR21255:SF41">
    <property type="entry name" value="LIGHT CHAIN, PUTATIVE-RELATED"/>
    <property type="match status" value="1"/>
</dbReference>
<dbReference type="InterPro" id="IPR005334">
    <property type="entry name" value="Tctex-1-like"/>
</dbReference>
<name>S9UT97_9TRYP</name>
<dbReference type="Proteomes" id="UP000015354">
    <property type="component" value="Unassembled WGS sequence"/>
</dbReference>
<proteinExistence type="predicted"/>
<dbReference type="AlphaFoldDB" id="S9UT97"/>
<dbReference type="OrthoDB" id="10059120at2759"/>
<dbReference type="InterPro" id="IPR038586">
    <property type="entry name" value="Tctex-1-like_sf"/>
</dbReference>
<evidence type="ECO:0000313" key="2">
    <source>
        <dbReference type="Proteomes" id="UP000015354"/>
    </source>
</evidence>
<accession>S9UT97</accession>
<evidence type="ECO:0000313" key="1">
    <source>
        <dbReference type="EMBL" id="EPY34172.1"/>
    </source>
</evidence>
<comment type="caution">
    <text evidence="1">The sequence shown here is derived from an EMBL/GenBank/DDBJ whole genome shotgun (WGS) entry which is preliminary data.</text>
</comment>
<gene>
    <name evidence="1" type="ORF">STCU_01799</name>
</gene>
<dbReference type="CDD" id="cd21455">
    <property type="entry name" value="DLC-like_DYNLT1_DYNLT3"/>
    <property type="match status" value="1"/>
</dbReference>
<keyword evidence="2" id="KW-1185">Reference proteome</keyword>
<organism evidence="1 2">
    <name type="scientific">Strigomonas culicis</name>
    <dbReference type="NCBI Taxonomy" id="28005"/>
    <lineage>
        <taxon>Eukaryota</taxon>
        <taxon>Discoba</taxon>
        <taxon>Euglenozoa</taxon>
        <taxon>Kinetoplastea</taxon>
        <taxon>Metakinetoplastina</taxon>
        <taxon>Trypanosomatida</taxon>
        <taxon>Trypanosomatidae</taxon>
        <taxon>Strigomonadinae</taxon>
        <taxon>Strigomonas</taxon>
    </lineage>
</organism>
<dbReference type="Pfam" id="PF03645">
    <property type="entry name" value="Tctex-1"/>
    <property type="match status" value="1"/>
</dbReference>
<dbReference type="GO" id="GO:0045505">
    <property type="term" value="F:dynein intermediate chain binding"/>
    <property type="evidence" value="ECO:0007669"/>
    <property type="project" value="TreeGrafter"/>
</dbReference>
<dbReference type="EMBL" id="ATMH01001799">
    <property type="protein sequence ID" value="EPY34172.1"/>
    <property type="molecule type" value="Genomic_DNA"/>
</dbReference>
<dbReference type="Gene3D" id="3.30.1140.40">
    <property type="entry name" value="Tctex-1"/>
    <property type="match status" value="1"/>
</dbReference>
<dbReference type="GO" id="GO:0005868">
    <property type="term" value="C:cytoplasmic dynein complex"/>
    <property type="evidence" value="ECO:0007669"/>
    <property type="project" value="TreeGrafter"/>
</dbReference>
<sequence>MADYEHDEGLEDNGAFSSEAVHEDVLGVLRSKLGAEEWNAAKVDTWVDDLIGTILKQLAELKKPFKYIVNCTIMQRTGAAVATGFISLWDNAKDGMVHVPFETDTIHCLVTVYFLKVD</sequence>
<reference evidence="1 2" key="1">
    <citation type="journal article" date="2013" name="PLoS ONE">
        <title>Predicting the Proteins of Angomonas deanei, Strigomonas culicis and Their Respective Endosymbionts Reveals New Aspects of the Trypanosomatidae Family.</title>
        <authorList>
            <person name="Motta M.C."/>
            <person name="Martins A.C."/>
            <person name="de Souza S.S."/>
            <person name="Catta-Preta C.M."/>
            <person name="Silva R."/>
            <person name="Klein C.C."/>
            <person name="de Almeida L.G."/>
            <person name="de Lima Cunha O."/>
            <person name="Ciapina L.P."/>
            <person name="Brocchi M."/>
            <person name="Colabardini A.C."/>
            <person name="de Araujo Lima B."/>
            <person name="Machado C.R."/>
            <person name="de Almeida Soares C.M."/>
            <person name="Probst C.M."/>
            <person name="de Menezes C.B."/>
            <person name="Thompson C.E."/>
            <person name="Bartholomeu D.C."/>
            <person name="Gradia D.F."/>
            <person name="Pavoni D.P."/>
            <person name="Grisard E.C."/>
            <person name="Fantinatti-Garboggini F."/>
            <person name="Marchini F.K."/>
            <person name="Rodrigues-Luiz G.F."/>
            <person name="Wagner G."/>
            <person name="Goldman G.H."/>
            <person name="Fietto J.L."/>
            <person name="Elias M.C."/>
            <person name="Goldman M.H."/>
            <person name="Sagot M.F."/>
            <person name="Pereira M."/>
            <person name="Stoco P.H."/>
            <person name="de Mendonca-Neto R.P."/>
            <person name="Teixeira S.M."/>
            <person name="Maciel T.E."/>
            <person name="de Oliveira Mendes T.A."/>
            <person name="Urmenyi T.P."/>
            <person name="de Souza W."/>
            <person name="Schenkman S."/>
            <person name="de Vasconcelos A.T."/>
        </authorList>
    </citation>
    <scope>NUCLEOTIDE SEQUENCE [LARGE SCALE GENOMIC DNA]</scope>
</reference>